<feature type="compositionally biased region" description="Polar residues" evidence="1">
    <location>
        <begin position="67"/>
        <end position="79"/>
    </location>
</feature>
<keyword evidence="3" id="KW-1185">Reference proteome</keyword>
<dbReference type="EMBL" id="JAVRRG010000168">
    <property type="protein sequence ID" value="KAK5079852.1"/>
    <property type="molecule type" value="Genomic_DNA"/>
</dbReference>
<gene>
    <name evidence="2" type="ORF">LTR24_008878</name>
</gene>
<evidence type="ECO:0000313" key="3">
    <source>
        <dbReference type="Proteomes" id="UP001345013"/>
    </source>
</evidence>
<feature type="compositionally biased region" description="Polar residues" evidence="1">
    <location>
        <begin position="140"/>
        <end position="149"/>
    </location>
</feature>
<protein>
    <submittedName>
        <fullName evidence="2">Uncharacterized protein</fullName>
    </submittedName>
</protein>
<dbReference type="Proteomes" id="UP001345013">
    <property type="component" value="Unassembled WGS sequence"/>
</dbReference>
<name>A0ABR0JYN6_9EURO</name>
<accession>A0ABR0JYN6</accession>
<feature type="region of interest" description="Disordered" evidence="1">
    <location>
        <begin position="120"/>
        <end position="155"/>
    </location>
</feature>
<sequence>MAQAGRESGGDIFDMAQKGTSVPESAAEPRHIKSVPRPGEGATADDPNQLGGTTLAEAATNAGDIPRSTQDTAGQQIMTGTGDALPSQVDSKRLHQVPGGVTHDPNAKGSTRYTEHIAQQSDFEKGASEGSQAERVPGQENLSQGQVTDQAERKM</sequence>
<organism evidence="2 3">
    <name type="scientific">Lithohypha guttulata</name>
    <dbReference type="NCBI Taxonomy" id="1690604"/>
    <lineage>
        <taxon>Eukaryota</taxon>
        <taxon>Fungi</taxon>
        <taxon>Dikarya</taxon>
        <taxon>Ascomycota</taxon>
        <taxon>Pezizomycotina</taxon>
        <taxon>Eurotiomycetes</taxon>
        <taxon>Chaetothyriomycetidae</taxon>
        <taxon>Chaetothyriales</taxon>
        <taxon>Trichomeriaceae</taxon>
        <taxon>Lithohypha</taxon>
    </lineage>
</organism>
<evidence type="ECO:0000313" key="2">
    <source>
        <dbReference type="EMBL" id="KAK5079852.1"/>
    </source>
</evidence>
<comment type="caution">
    <text evidence="2">The sequence shown here is derived from an EMBL/GenBank/DDBJ whole genome shotgun (WGS) entry which is preliminary data.</text>
</comment>
<evidence type="ECO:0000256" key="1">
    <source>
        <dbReference type="SAM" id="MobiDB-lite"/>
    </source>
</evidence>
<feature type="region of interest" description="Disordered" evidence="1">
    <location>
        <begin position="1"/>
        <end position="88"/>
    </location>
</feature>
<reference evidence="2 3" key="1">
    <citation type="submission" date="2023-08" db="EMBL/GenBank/DDBJ databases">
        <title>Black Yeasts Isolated from many extreme environments.</title>
        <authorList>
            <person name="Coleine C."/>
            <person name="Stajich J.E."/>
            <person name="Selbmann L."/>
        </authorList>
    </citation>
    <scope>NUCLEOTIDE SEQUENCE [LARGE SCALE GENOMIC DNA]</scope>
    <source>
        <strain evidence="2 3">CCFEE 5885</strain>
    </source>
</reference>
<proteinExistence type="predicted"/>